<dbReference type="STRING" id="272562.CA_C1220"/>
<gene>
    <name evidence="1" type="ordered locus">CA_C1220</name>
</gene>
<evidence type="ECO:0000313" key="2">
    <source>
        <dbReference type="Proteomes" id="UP000000814"/>
    </source>
</evidence>
<dbReference type="PATRIC" id="fig|272562.8.peg.1422"/>
<dbReference type="KEGG" id="cac:CA_C1220"/>
<sequence length="84" mass="9859">MHIKFITKKEHKVKLENYIGKPIIKKGTKDYPIGVITKATEHINDNGYITIEAEIWDKFIDIKNKYLSNENYCSISLEFEGRLK</sequence>
<dbReference type="Proteomes" id="UP000000814">
    <property type="component" value="Chromosome"/>
</dbReference>
<name>Q97JQ3_CLOAB</name>
<dbReference type="PIR" id="E97050">
    <property type="entry name" value="E97050"/>
</dbReference>
<evidence type="ECO:0000313" key="1">
    <source>
        <dbReference type="EMBL" id="AAK79192.1"/>
    </source>
</evidence>
<accession>Q97JQ3</accession>
<keyword evidence="2" id="KW-1185">Reference proteome</keyword>
<dbReference type="HOGENOM" id="CLU_2521646_0_0_9"/>
<proteinExistence type="predicted"/>
<reference evidence="1 2" key="1">
    <citation type="journal article" date="2001" name="J. Bacteriol.">
        <title>Genome sequence and comparative analysis of the solvent-producing bacterium Clostridium acetobutylicum.</title>
        <authorList>
            <person name="Nolling J."/>
            <person name="Breton G."/>
            <person name="Omelchenko M.V."/>
            <person name="Makarova K.S."/>
            <person name="Zeng Q."/>
            <person name="Gibson R."/>
            <person name="Lee H.M."/>
            <person name="Dubois J."/>
            <person name="Qiu D."/>
            <person name="Hitti J."/>
            <person name="Wolf Y.I."/>
            <person name="Tatusov R.L."/>
            <person name="Sabathe F."/>
            <person name="Doucette-Stamm L."/>
            <person name="Soucaille P."/>
            <person name="Daly M.J."/>
            <person name="Bennett G.N."/>
            <person name="Koonin E.V."/>
            <person name="Smith D.R."/>
        </authorList>
    </citation>
    <scope>NUCLEOTIDE SEQUENCE [LARGE SCALE GENOMIC DNA]</scope>
    <source>
        <strain evidence="2">ATCC 824 / DSM 792 / JCM 1419 / LMG 5710 / VKM B-1787</strain>
    </source>
</reference>
<dbReference type="EMBL" id="AE001437">
    <property type="protein sequence ID" value="AAK79192.1"/>
    <property type="molecule type" value="Genomic_DNA"/>
</dbReference>
<organism evidence="1 2">
    <name type="scientific">Clostridium acetobutylicum (strain ATCC 824 / DSM 792 / JCM 1419 / IAM 19013 / LMG 5710 / NBRC 13948 / NRRL B-527 / VKM B-1787 / 2291 / W)</name>
    <dbReference type="NCBI Taxonomy" id="272562"/>
    <lineage>
        <taxon>Bacteria</taxon>
        <taxon>Bacillati</taxon>
        <taxon>Bacillota</taxon>
        <taxon>Clostridia</taxon>
        <taxon>Eubacteriales</taxon>
        <taxon>Clostridiaceae</taxon>
        <taxon>Clostridium</taxon>
    </lineage>
</organism>
<dbReference type="AlphaFoldDB" id="Q97JQ3"/>
<protein>
    <submittedName>
        <fullName evidence="1">Uncharacterized protein</fullName>
    </submittedName>
</protein>